<keyword evidence="9" id="KW-1185">Reference proteome</keyword>
<dbReference type="AlphaFoldDB" id="A0A3N1VNM5"/>
<dbReference type="InterPro" id="IPR030855">
    <property type="entry name" value="Bifunct_BirA"/>
</dbReference>
<dbReference type="NCBIfam" id="TIGR00121">
    <property type="entry name" value="birA_ligase"/>
    <property type="match status" value="1"/>
</dbReference>
<reference evidence="8 9" key="1">
    <citation type="submission" date="2018-11" db="EMBL/GenBank/DDBJ databases">
        <title>Genomic Encyclopedia of Type Strains, Phase IV (KMG-IV): sequencing the most valuable type-strain genomes for metagenomic binning, comparative biology and taxonomic classification.</title>
        <authorList>
            <person name="Goeker M."/>
        </authorList>
    </citation>
    <scope>NUCLEOTIDE SEQUENCE [LARGE SCALE GENOMIC DNA]</scope>
    <source>
        <strain evidence="8 9">DSM 22027</strain>
    </source>
</reference>
<dbReference type="Gene3D" id="3.30.930.10">
    <property type="entry name" value="Bira Bifunctional Protein, Domain 2"/>
    <property type="match status" value="1"/>
</dbReference>
<dbReference type="InterPro" id="IPR004143">
    <property type="entry name" value="BPL_LPL_catalytic"/>
</dbReference>
<evidence type="ECO:0000313" key="9">
    <source>
        <dbReference type="Proteomes" id="UP000276223"/>
    </source>
</evidence>
<dbReference type="GO" id="GO:0005737">
    <property type="term" value="C:cytoplasm"/>
    <property type="evidence" value="ECO:0007669"/>
    <property type="project" value="TreeGrafter"/>
</dbReference>
<dbReference type="InterPro" id="IPR045864">
    <property type="entry name" value="aa-tRNA-synth_II/BPL/LPL"/>
</dbReference>
<dbReference type="EC" id="6.3.4.15" evidence="6"/>
<keyword evidence="1 6" id="KW-0436">Ligase</keyword>
<dbReference type="PANTHER" id="PTHR12835:SF5">
    <property type="entry name" value="BIOTIN--PROTEIN LIGASE"/>
    <property type="match status" value="1"/>
</dbReference>
<comment type="similarity">
    <text evidence="6">Belongs to the biotin--protein ligase family.</text>
</comment>
<dbReference type="HAMAP" id="MF_00978">
    <property type="entry name" value="Bifunct_BirA"/>
    <property type="match status" value="1"/>
</dbReference>
<comment type="caution">
    <text evidence="8">The sequence shown here is derived from an EMBL/GenBank/DDBJ whole genome shotgun (WGS) entry which is preliminary data.</text>
</comment>
<evidence type="ECO:0000256" key="1">
    <source>
        <dbReference type="ARBA" id="ARBA00022598"/>
    </source>
</evidence>
<comment type="function">
    <text evidence="6">Acts both as a biotin--[acetyl-CoA-carboxylase] ligase and a repressor.</text>
</comment>
<dbReference type="SUPFAM" id="SSF46785">
    <property type="entry name" value="Winged helix' DNA-binding domain"/>
    <property type="match status" value="1"/>
</dbReference>
<organism evidence="8 9">
    <name type="scientific">Desulfosoma caldarium</name>
    <dbReference type="NCBI Taxonomy" id="610254"/>
    <lineage>
        <taxon>Bacteria</taxon>
        <taxon>Pseudomonadati</taxon>
        <taxon>Thermodesulfobacteriota</taxon>
        <taxon>Syntrophobacteria</taxon>
        <taxon>Syntrophobacterales</taxon>
        <taxon>Syntrophobacteraceae</taxon>
        <taxon>Desulfosoma</taxon>
    </lineage>
</organism>
<evidence type="ECO:0000259" key="7">
    <source>
        <dbReference type="PROSITE" id="PS51733"/>
    </source>
</evidence>
<evidence type="ECO:0000256" key="4">
    <source>
        <dbReference type="ARBA" id="ARBA00023267"/>
    </source>
</evidence>
<sequence>MTGRSSTCLAILAELKRRCHETVSGNELAAALGISRTAVWKHIRTLQSRGYQIESQRKRGYRLKAWSHSLRPEEVIPLLRTRCFGRTYEYHETIESTNDRAMDLARTGAPHGTVVVAEEQTAGRGRLRRPWVSLRGLGLYLSVILRPELPPRYGHETTLTASLALARSLRDLYGLPARIKWPNDILISGKKVAGILTEMHSDPDRIQFVVVGVGVNVLHSSMDLPSDTLYPATSLALERERLGAQPSGEEPWAWSRPHVLAGFLNTWEELDEIYMAQGLQALREDLIAVSAVIGKVVRVQVSERILEGVARDLTDRGALVLDMEGGRRETVWVGDILHLREVQQDAPEPSSS</sequence>
<dbReference type="CDD" id="cd00090">
    <property type="entry name" value="HTH_ARSR"/>
    <property type="match status" value="1"/>
</dbReference>
<keyword evidence="6" id="KW-0805">Transcription regulation</keyword>
<dbReference type="SUPFAM" id="SSF55681">
    <property type="entry name" value="Class II aaRS and biotin synthetases"/>
    <property type="match status" value="1"/>
</dbReference>
<dbReference type="RefSeq" id="WP_170161481.1">
    <property type="nucleotide sequence ID" value="NZ_RJVA01000001.1"/>
</dbReference>
<keyword evidence="3 6" id="KW-0067">ATP-binding</keyword>
<dbReference type="InterPro" id="IPR008988">
    <property type="entry name" value="Transcriptional_repressor_C"/>
</dbReference>
<dbReference type="CDD" id="cd16442">
    <property type="entry name" value="BPL"/>
    <property type="match status" value="1"/>
</dbReference>
<feature type="domain" description="BPL/LPL catalytic" evidence="7">
    <location>
        <begin position="73"/>
        <end position="275"/>
    </location>
</feature>
<dbReference type="InterPro" id="IPR036388">
    <property type="entry name" value="WH-like_DNA-bd_sf"/>
</dbReference>
<evidence type="ECO:0000313" key="8">
    <source>
        <dbReference type="EMBL" id="ROR03540.1"/>
    </source>
</evidence>
<feature type="DNA-binding region" description="H-T-H motif" evidence="6">
    <location>
        <begin position="25"/>
        <end position="44"/>
    </location>
</feature>
<evidence type="ECO:0000256" key="5">
    <source>
        <dbReference type="ARBA" id="ARBA00047846"/>
    </source>
</evidence>
<dbReference type="PANTHER" id="PTHR12835">
    <property type="entry name" value="BIOTIN PROTEIN LIGASE"/>
    <property type="match status" value="1"/>
</dbReference>
<dbReference type="InterPro" id="IPR003142">
    <property type="entry name" value="BPL_C"/>
</dbReference>
<keyword evidence="6" id="KW-0678">Repressor</keyword>
<dbReference type="InterPro" id="IPR004408">
    <property type="entry name" value="Biotin_CoA_COase_ligase"/>
</dbReference>
<dbReference type="Pfam" id="PF08279">
    <property type="entry name" value="HTH_11"/>
    <property type="match status" value="1"/>
</dbReference>
<evidence type="ECO:0000256" key="2">
    <source>
        <dbReference type="ARBA" id="ARBA00022741"/>
    </source>
</evidence>
<feature type="binding site" evidence="6">
    <location>
        <begin position="96"/>
        <end position="98"/>
    </location>
    <ligand>
        <name>biotin</name>
        <dbReference type="ChEBI" id="CHEBI:57586"/>
    </ligand>
</feature>
<dbReference type="SUPFAM" id="SSF50037">
    <property type="entry name" value="C-terminal domain of transcriptional repressors"/>
    <property type="match status" value="1"/>
</dbReference>
<dbReference type="Gene3D" id="2.30.30.100">
    <property type="match status" value="1"/>
</dbReference>
<feature type="binding site" evidence="6">
    <location>
        <begin position="124"/>
        <end position="126"/>
    </location>
    <ligand>
        <name>biotin</name>
        <dbReference type="ChEBI" id="CHEBI:57586"/>
    </ligand>
</feature>
<dbReference type="GO" id="GO:0003677">
    <property type="term" value="F:DNA binding"/>
    <property type="evidence" value="ECO:0007669"/>
    <property type="project" value="UniProtKB-UniRule"/>
</dbReference>
<keyword evidence="2 6" id="KW-0547">Nucleotide-binding</keyword>
<dbReference type="Pfam" id="PF02237">
    <property type="entry name" value="BPL_C"/>
    <property type="match status" value="1"/>
</dbReference>
<dbReference type="InterPro" id="IPR011991">
    <property type="entry name" value="ArsR-like_HTH"/>
</dbReference>
<keyword evidence="6" id="KW-0804">Transcription</keyword>
<dbReference type="Gene3D" id="1.10.10.10">
    <property type="entry name" value="Winged helix-like DNA-binding domain superfamily/Winged helix DNA-binding domain"/>
    <property type="match status" value="1"/>
</dbReference>
<dbReference type="Proteomes" id="UP000276223">
    <property type="component" value="Unassembled WGS sequence"/>
</dbReference>
<dbReference type="GO" id="GO:0004077">
    <property type="term" value="F:biotin--[biotin carboxyl-carrier protein] ligase activity"/>
    <property type="evidence" value="ECO:0007669"/>
    <property type="project" value="UniProtKB-UniRule"/>
</dbReference>
<dbReference type="GO" id="GO:0005524">
    <property type="term" value="F:ATP binding"/>
    <property type="evidence" value="ECO:0007669"/>
    <property type="project" value="UniProtKB-UniRule"/>
</dbReference>
<dbReference type="InterPro" id="IPR013196">
    <property type="entry name" value="HTH_11"/>
</dbReference>
<dbReference type="GO" id="GO:0006355">
    <property type="term" value="P:regulation of DNA-templated transcription"/>
    <property type="evidence" value="ECO:0007669"/>
    <property type="project" value="UniProtKB-UniRule"/>
</dbReference>
<dbReference type="Pfam" id="PF03099">
    <property type="entry name" value="BPL_LplA_LipB"/>
    <property type="match status" value="1"/>
</dbReference>
<dbReference type="PROSITE" id="PS51733">
    <property type="entry name" value="BPL_LPL_CATALYTIC"/>
    <property type="match status" value="1"/>
</dbReference>
<protein>
    <recommendedName>
        <fullName evidence="6">Bifunctional ligase/repressor BirA</fullName>
    </recommendedName>
    <alternativeName>
        <fullName evidence="6">Biotin--[acetyl-CoA-carboxylase] ligase</fullName>
        <ecNumber evidence="6">6.3.4.15</ecNumber>
    </alternativeName>
    <alternativeName>
        <fullName evidence="6">Biotin--protein ligase</fullName>
    </alternativeName>
    <alternativeName>
        <fullName evidence="6">Biotin-[acetyl-CoA carboxylase] synthetase</fullName>
    </alternativeName>
</protein>
<proteinExistence type="inferred from homology"/>
<name>A0A3N1VNM5_9BACT</name>
<evidence type="ECO:0000256" key="6">
    <source>
        <dbReference type="HAMAP-Rule" id="MF_00978"/>
    </source>
</evidence>
<evidence type="ECO:0000256" key="3">
    <source>
        <dbReference type="ARBA" id="ARBA00022840"/>
    </source>
</evidence>
<dbReference type="InterPro" id="IPR036390">
    <property type="entry name" value="WH_DNA-bd_sf"/>
</dbReference>
<gene>
    <name evidence="6" type="primary">birA</name>
    <name evidence="8" type="ORF">EDC27_0077</name>
</gene>
<keyword evidence="6" id="KW-0238">DNA-binding</keyword>
<keyword evidence="4 6" id="KW-0092">Biotin</keyword>
<comment type="catalytic activity">
    <reaction evidence="5 6">
        <text>biotin + L-lysyl-[protein] + ATP = N(6)-biotinyl-L-lysyl-[protein] + AMP + diphosphate + H(+)</text>
        <dbReference type="Rhea" id="RHEA:11756"/>
        <dbReference type="Rhea" id="RHEA-COMP:9752"/>
        <dbReference type="Rhea" id="RHEA-COMP:10505"/>
        <dbReference type="ChEBI" id="CHEBI:15378"/>
        <dbReference type="ChEBI" id="CHEBI:29969"/>
        <dbReference type="ChEBI" id="CHEBI:30616"/>
        <dbReference type="ChEBI" id="CHEBI:33019"/>
        <dbReference type="ChEBI" id="CHEBI:57586"/>
        <dbReference type="ChEBI" id="CHEBI:83144"/>
        <dbReference type="ChEBI" id="CHEBI:456215"/>
        <dbReference type="EC" id="6.3.4.15"/>
    </reaction>
</comment>
<accession>A0A3N1VNM5</accession>
<dbReference type="EMBL" id="RJVA01000001">
    <property type="protein sequence ID" value="ROR03540.1"/>
    <property type="molecule type" value="Genomic_DNA"/>
</dbReference>
<feature type="binding site" evidence="6">
    <location>
        <position position="120"/>
    </location>
    <ligand>
        <name>biotin</name>
        <dbReference type="ChEBI" id="CHEBI:57586"/>
    </ligand>
</feature>
<feature type="binding site" evidence="6">
    <location>
        <position position="191"/>
    </location>
    <ligand>
        <name>biotin</name>
        <dbReference type="ChEBI" id="CHEBI:57586"/>
    </ligand>
</feature>